<proteinExistence type="predicted"/>
<gene>
    <name evidence="1" type="ORF">BTN50_1167</name>
</gene>
<dbReference type="EMBL" id="CP020660">
    <property type="protein sequence ID" value="ATF09658.1"/>
    <property type="molecule type" value="Genomic_DNA"/>
</dbReference>
<evidence type="ECO:0000313" key="1">
    <source>
        <dbReference type="EMBL" id="ATF09658.1"/>
    </source>
</evidence>
<dbReference type="KEGG" id="elux:BTN50_1167"/>
<evidence type="ECO:0008006" key="3">
    <source>
        <dbReference type="Google" id="ProtNLM"/>
    </source>
</evidence>
<name>A0A291B9F7_9GAMM</name>
<dbReference type="Proteomes" id="UP000218160">
    <property type="component" value="Chromosome 1"/>
</dbReference>
<sequence>MHQIITIELSASNVIDGAVLPNLLKPTRRKINEVSAESVDGTKECTKSFVLNKWFHPSY</sequence>
<reference evidence="2" key="1">
    <citation type="submission" date="2017-04" db="EMBL/GenBank/DDBJ databases">
        <title>Genome evolution of the luminous symbionts of deep sea anglerfish.</title>
        <authorList>
            <person name="Hendry T.A."/>
        </authorList>
    </citation>
    <scope>NUCLEOTIDE SEQUENCE [LARGE SCALE GENOMIC DNA]</scope>
</reference>
<evidence type="ECO:0000313" key="2">
    <source>
        <dbReference type="Proteomes" id="UP000218160"/>
    </source>
</evidence>
<protein>
    <recommendedName>
        <fullName evidence="3">Mobile element protein</fullName>
    </recommendedName>
</protein>
<organism evidence="1 2">
    <name type="scientific">Candidatus Enterovibrio altilux</name>
    <dbReference type="NCBI Taxonomy" id="1927128"/>
    <lineage>
        <taxon>Bacteria</taxon>
        <taxon>Pseudomonadati</taxon>
        <taxon>Pseudomonadota</taxon>
        <taxon>Gammaproteobacteria</taxon>
        <taxon>Vibrionales</taxon>
        <taxon>Vibrionaceae</taxon>
        <taxon>Enterovibrio</taxon>
    </lineage>
</organism>
<dbReference type="AlphaFoldDB" id="A0A291B9F7"/>
<keyword evidence="2" id="KW-1185">Reference proteome</keyword>
<accession>A0A291B9F7</accession>